<dbReference type="EMBL" id="LXQA011040921">
    <property type="protein sequence ID" value="MCI82340.1"/>
    <property type="molecule type" value="Genomic_DNA"/>
</dbReference>
<comment type="caution">
    <text evidence="1">The sequence shown here is derived from an EMBL/GenBank/DDBJ whole genome shotgun (WGS) entry which is preliminary data.</text>
</comment>
<evidence type="ECO:0000313" key="1">
    <source>
        <dbReference type="EMBL" id="MCI82340.1"/>
    </source>
</evidence>
<dbReference type="AlphaFoldDB" id="A0A392V7A7"/>
<accession>A0A392V7A7</accession>
<evidence type="ECO:0000313" key="2">
    <source>
        <dbReference type="Proteomes" id="UP000265520"/>
    </source>
</evidence>
<protein>
    <submittedName>
        <fullName evidence="1">Uncharacterized protein</fullName>
    </submittedName>
</protein>
<keyword evidence="2" id="KW-1185">Reference proteome</keyword>
<dbReference type="Proteomes" id="UP000265520">
    <property type="component" value="Unassembled WGS sequence"/>
</dbReference>
<sequence length="58" mass="5828">ASLRSTWADFGKNSVLGRLAALWLQPCALPMLGGHVLVLPAAPSAGHAAPSAGHCSHG</sequence>
<proteinExistence type="predicted"/>
<reference evidence="1 2" key="1">
    <citation type="journal article" date="2018" name="Front. Plant Sci.">
        <title>Red Clover (Trifolium pratense) and Zigzag Clover (T. medium) - A Picture of Genomic Similarities and Differences.</title>
        <authorList>
            <person name="Dluhosova J."/>
            <person name="Istvanek J."/>
            <person name="Nedelnik J."/>
            <person name="Repkova J."/>
        </authorList>
    </citation>
    <scope>NUCLEOTIDE SEQUENCE [LARGE SCALE GENOMIC DNA]</scope>
    <source>
        <strain evidence="2">cv. 10/8</strain>
        <tissue evidence="1">Leaf</tissue>
    </source>
</reference>
<organism evidence="1 2">
    <name type="scientific">Trifolium medium</name>
    <dbReference type="NCBI Taxonomy" id="97028"/>
    <lineage>
        <taxon>Eukaryota</taxon>
        <taxon>Viridiplantae</taxon>
        <taxon>Streptophyta</taxon>
        <taxon>Embryophyta</taxon>
        <taxon>Tracheophyta</taxon>
        <taxon>Spermatophyta</taxon>
        <taxon>Magnoliopsida</taxon>
        <taxon>eudicotyledons</taxon>
        <taxon>Gunneridae</taxon>
        <taxon>Pentapetalae</taxon>
        <taxon>rosids</taxon>
        <taxon>fabids</taxon>
        <taxon>Fabales</taxon>
        <taxon>Fabaceae</taxon>
        <taxon>Papilionoideae</taxon>
        <taxon>50 kb inversion clade</taxon>
        <taxon>NPAAA clade</taxon>
        <taxon>Hologalegina</taxon>
        <taxon>IRL clade</taxon>
        <taxon>Trifolieae</taxon>
        <taxon>Trifolium</taxon>
    </lineage>
</organism>
<feature type="non-terminal residue" evidence="1">
    <location>
        <position position="1"/>
    </location>
</feature>
<name>A0A392V7A7_9FABA</name>